<organism evidence="1 2">
    <name type="scientific">Sinorhizobium fredii (strain USDA 257)</name>
    <dbReference type="NCBI Taxonomy" id="1185652"/>
    <lineage>
        <taxon>Bacteria</taxon>
        <taxon>Pseudomonadati</taxon>
        <taxon>Pseudomonadota</taxon>
        <taxon>Alphaproteobacteria</taxon>
        <taxon>Hyphomicrobiales</taxon>
        <taxon>Rhizobiaceae</taxon>
        <taxon>Sinorhizobium/Ensifer group</taxon>
        <taxon>Sinorhizobium</taxon>
    </lineage>
</organism>
<dbReference type="Gene3D" id="3.90.1150.10">
    <property type="entry name" value="Aspartate Aminotransferase, domain 1"/>
    <property type="match status" value="1"/>
</dbReference>
<protein>
    <recommendedName>
        <fullName evidence="3">4-aminobutyrate aminotransferase</fullName>
    </recommendedName>
</protein>
<dbReference type="PATRIC" id="fig|1185652.3.peg.1817"/>
<sequence>MGCRDAECDFTNKVRVKALDKGLILLTCGVHGNVIRFLAPTTVEDNVFADALDMLEETLRECAKEA</sequence>
<accession>I3X387</accession>
<reference evidence="1 2" key="1">
    <citation type="journal article" date="2012" name="J. Bacteriol.">
        <title>Complete genome sequence of the broad-host-range strain Sinorhizobium fredii USDA257.</title>
        <authorList>
            <person name="Schuldes J."/>
            <person name="Rodriguez Orbegoso M."/>
            <person name="Schmeisser C."/>
            <person name="Krishnan H.B."/>
            <person name="Daniel R."/>
            <person name="Streit W.R."/>
        </authorList>
    </citation>
    <scope>NUCLEOTIDE SEQUENCE [LARGE SCALE GENOMIC DNA]</scope>
    <source>
        <strain evidence="1 2">USDA 257</strain>
    </source>
</reference>
<dbReference type="AlphaFoldDB" id="I3X387"/>
<evidence type="ECO:0000313" key="1">
    <source>
        <dbReference type="EMBL" id="AFL50343.1"/>
    </source>
</evidence>
<dbReference type="STRING" id="1185652.USDA257_c17550"/>
<name>I3X387_SINF2</name>
<dbReference type="eggNOG" id="COG0160">
    <property type="taxonomic scope" value="Bacteria"/>
</dbReference>
<evidence type="ECO:0008006" key="3">
    <source>
        <dbReference type="Google" id="ProtNLM"/>
    </source>
</evidence>
<gene>
    <name evidence="1" type="ORF">USDA257_c17550</name>
</gene>
<proteinExistence type="predicted"/>
<dbReference type="InterPro" id="IPR015424">
    <property type="entry name" value="PyrdxlP-dep_Trfase"/>
</dbReference>
<dbReference type="InterPro" id="IPR015422">
    <property type="entry name" value="PyrdxlP-dep_Trfase_small"/>
</dbReference>
<dbReference type="HOGENOM" id="CLU_2828901_0_0_5"/>
<dbReference type="KEGG" id="sfd:USDA257_c17550"/>
<evidence type="ECO:0000313" key="2">
    <source>
        <dbReference type="Proteomes" id="UP000006180"/>
    </source>
</evidence>
<dbReference type="Proteomes" id="UP000006180">
    <property type="component" value="Chromosome"/>
</dbReference>
<dbReference type="SUPFAM" id="SSF53383">
    <property type="entry name" value="PLP-dependent transferases"/>
    <property type="match status" value="1"/>
</dbReference>
<dbReference type="EMBL" id="CP003563">
    <property type="protein sequence ID" value="AFL50343.1"/>
    <property type="molecule type" value="Genomic_DNA"/>
</dbReference>